<evidence type="ECO:0000256" key="1">
    <source>
        <dbReference type="SAM" id="Phobius"/>
    </source>
</evidence>
<dbReference type="InterPro" id="IPR001107">
    <property type="entry name" value="Band_7"/>
</dbReference>
<sequence>MESGIIEILIRNGVSHMTEKPVFHINGYLGLILVLVILGLGVYLSVVGWGVLGVILVVLAVLAASSLTIIEPNQSKVLTFFGRYIGTIKESGLYLTVPLTTKTTVSLRVRNFNSAILKVNDLQGNPVEIAAVIVFKVVDTSKALFAVEDYEKFVEIQSESAIRHVASEYAYDNFGDHQALTLRSNPTEVSNHLTEELQARLEVAGVQIIETRLTHLAYATEIASAMLQRQQSQAILSARKIIVEGAVSITEGAIEQLAAETDLHLTDNQKLQLINNMMVSIINERGSQPVINTGKVE</sequence>
<feature type="transmembrane region" description="Helical" evidence="1">
    <location>
        <begin position="21"/>
        <end position="43"/>
    </location>
</feature>
<reference evidence="3 4" key="1">
    <citation type="journal article" date="2013" name="PLoS ONE">
        <title>Genomic Analysis by Deep Sequencing of the Probiotic Lactobacillus brevis KB290 Harboring Nine Plasmids Reveals Genomic Stability.</title>
        <authorList>
            <person name="Fukao M."/>
            <person name="Oshima K."/>
            <person name="Morita H."/>
            <person name="Toh H."/>
            <person name="Suda W."/>
            <person name="Kim S.W."/>
            <person name="Suzuki S."/>
            <person name="Yakabe T."/>
            <person name="Hattori M."/>
            <person name="Yajima N."/>
        </authorList>
    </citation>
    <scope>NUCLEOTIDE SEQUENCE [LARGE SCALE GENOMIC DNA]</scope>
    <source>
        <strain evidence="3 4">KB290</strain>
    </source>
</reference>
<evidence type="ECO:0000313" key="4">
    <source>
        <dbReference type="Proteomes" id="UP000012042"/>
    </source>
</evidence>
<dbReference type="CDD" id="cd03402">
    <property type="entry name" value="SPFH_like_u2"/>
    <property type="match status" value="1"/>
</dbReference>
<accession>M5ADK6</accession>
<dbReference type="AlphaFoldDB" id="M5ADK6"/>
<dbReference type="PANTHER" id="PTHR43446">
    <property type="entry name" value="MEMBRANE PROTEIN-RELATED"/>
    <property type="match status" value="1"/>
</dbReference>
<dbReference type="Proteomes" id="UP000012042">
    <property type="component" value="Chromosome"/>
</dbReference>
<dbReference type="KEGG" id="lbk:LVISKB_0797"/>
<dbReference type="PANTHER" id="PTHR43446:SF1">
    <property type="entry name" value="BAND 7 DOMAIN-CONTAINING PROTEIN"/>
    <property type="match status" value="1"/>
</dbReference>
<dbReference type="SMART" id="SM00244">
    <property type="entry name" value="PHB"/>
    <property type="match status" value="1"/>
</dbReference>
<dbReference type="Pfam" id="PF01145">
    <property type="entry name" value="Band_7"/>
    <property type="match status" value="1"/>
</dbReference>
<feature type="transmembrane region" description="Helical" evidence="1">
    <location>
        <begin position="49"/>
        <end position="70"/>
    </location>
</feature>
<organism evidence="3 4">
    <name type="scientific">Levilactobacillus brevis KB290</name>
    <dbReference type="NCBI Taxonomy" id="1001583"/>
    <lineage>
        <taxon>Bacteria</taxon>
        <taxon>Bacillati</taxon>
        <taxon>Bacillota</taxon>
        <taxon>Bacilli</taxon>
        <taxon>Lactobacillales</taxon>
        <taxon>Lactobacillaceae</taxon>
        <taxon>Levilactobacillus</taxon>
    </lineage>
</organism>
<protein>
    <submittedName>
        <fullName evidence="3">Band 7 protein</fullName>
    </submittedName>
</protein>
<keyword evidence="1" id="KW-0472">Membrane</keyword>
<keyword evidence="1" id="KW-1133">Transmembrane helix</keyword>
<dbReference type="InterPro" id="IPR036013">
    <property type="entry name" value="Band_7/SPFH_dom_sf"/>
</dbReference>
<keyword evidence="1" id="KW-0812">Transmembrane</keyword>
<name>M5ADK6_LEVBR</name>
<dbReference type="EMBL" id="AP012167">
    <property type="protein sequence ID" value="BAN06432.1"/>
    <property type="molecule type" value="Genomic_DNA"/>
</dbReference>
<dbReference type="HOGENOM" id="CLU_053998_0_0_9"/>
<gene>
    <name evidence="3" type="ORF">LVISKB_0797</name>
</gene>
<evidence type="ECO:0000259" key="2">
    <source>
        <dbReference type="SMART" id="SM00244"/>
    </source>
</evidence>
<feature type="domain" description="Band 7" evidence="2">
    <location>
        <begin position="65"/>
        <end position="230"/>
    </location>
</feature>
<proteinExistence type="predicted"/>
<dbReference type="Gene3D" id="3.30.479.30">
    <property type="entry name" value="Band 7 domain"/>
    <property type="match status" value="1"/>
</dbReference>
<dbReference type="SUPFAM" id="SSF117892">
    <property type="entry name" value="Band 7/SPFH domain"/>
    <property type="match status" value="1"/>
</dbReference>
<evidence type="ECO:0000313" key="3">
    <source>
        <dbReference type="EMBL" id="BAN06432.1"/>
    </source>
</evidence>
<dbReference type="PATRIC" id="fig|1001583.3.peg.787"/>